<sequence>MSRESTILPVCLVGTMIRFWKPEDVGRECSCKVLGGVGGLGPVLLDEDASSSKRFLPAMARDSISQLLKGRSYEEIQKLFDKAYKQVNSFVPMDSNVVKSSVTRTEGSSKRARDELESDKLKKQKIDDHVEVKKDDDHEEAGMKKHIEIVKDDEMLQNVDREDLETLWKLVKAKHGNTRPEEDYERVLWGDLKMMNIKFRGGLLGLKDFKMILRVTAAQISQSPRGIFLNQSKYALESLKKYGMESSDPVNTPMVEKSKLDEDPQGNPLTLQTIVEWLAPLSYADADHAGYQDTRRSTSGRQRFKEPPLEHDILSFLRDLGHSGDIYYITDVIIDYLHQPWRAFSTIINKCLSGKDTAYEKIRLSRAQILWGMYKNKNINYVYLLWEYFLFQVEKKDTKKTNNMLYPRFTKVIIDYFMSKDQSISRKNKMFWHTTRDDTMFTFMRCVSRHEKTQVYGAILPHHLTNQAMLESISYQTYYAYASREKAPKENYVQKKAEFNTSPKKKTAPASKGSRLKSSANVAKTDKKKQPAMMPKTKGLAILSEVALTKAEQIKLATKRSKTQFYSSHASGSGNGVDTQSKVPDEQQQIVSGTNKELVSDQSQDEEDADKETDVNDDSDETESDNDGDDLTHPILSTYKADDKEKEEEKIDDEEMSSDRRVSTPPEYELTEEEEENKEGDDKDKEGKQEQDDEDDLYRDVNINLERSDAEMSDAQANKDTEDAHVTLTIVPPISHTLVNVPVSVTAETPSSDTTIPPPPIPINQPLQQTPESTTTTTIPTTTLPDIPNFASLFRFKQWVSALETEMSEFKQTNQFAKAVSLIPGIVDNYLASKMKETVDVAVQLQTNKLREEAQAKNHEFLNQESKSISSSKGASRSQPKSSDKSAHAEEHGQKVDDLEDQTHQEFNTGNDDVTPIREVLDDDERKPYPYDLSKPLLLILNERGRQVIPLDHFINNNLEYLKGGRSSKKYTTSVTKMNAADYGQVKRIEDKDDQIYKFREGDFIRLHRQDIEDMLLFLVQDKLTNLNLEERYKYTVSSLMDMTYWSLE</sequence>
<proteinExistence type="predicted"/>
<keyword evidence="3" id="KW-1185">Reference proteome</keyword>
<evidence type="ECO:0000256" key="1">
    <source>
        <dbReference type="SAM" id="MobiDB-lite"/>
    </source>
</evidence>
<evidence type="ECO:0008006" key="4">
    <source>
        <dbReference type="Google" id="ProtNLM"/>
    </source>
</evidence>
<feature type="region of interest" description="Disordered" evidence="1">
    <location>
        <begin position="558"/>
        <end position="698"/>
    </location>
</feature>
<protein>
    <recommendedName>
        <fullName evidence="4">Reverse transcriptase Ty1/copia-type domain-containing protein</fullName>
    </recommendedName>
</protein>
<organism evidence="2 3">
    <name type="scientific">Tanacetum coccineum</name>
    <dbReference type="NCBI Taxonomy" id="301880"/>
    <lineage>
        <taxon>Eukaryota</taxon>
        <taxon>Viridiplantae</taxon>
        <taxon>Streptophyta</taxon>
        <taxon>Embryophyta</taxon>
        <taxon>Tracheophyta</taxon>
        <taxon>Spermatophyta</taxon>
        <taxon>Magnoliopsida</taxon>
        <taxon>eudicotyledons</taxon>
        <taxon>Gunneridae</taxon>
        <taxon>Pentapetalae</taxon>
        <taxon>asterids</taxon>
        <taxon>campanulids</taxon>
        <taxon>Asterales</taxon>
        <taxon>Asteraceae</taxon>
        <taxon>Asteroideae</taxon>
        <taxon>Anthemideae</taxon>
        <taxon>Anthemidinae</taxon>
        <taxon>Tanacetum</taxon>
    </lineage>
</organism>
<feature type="compositionally biased region" description="Low complexity" evidence="1">
    <location>
        <begin position="764"/>
        <end position="777"/>
    </location>
</feature>
<dbReference type="Proteomes" id="UP001151760">
    <property type="component" value="Unassembled WGS sequence"/>
</dbReference>
<feature type="region of interest" description="Disordered" evidence="1">
    <location>
        <begin position="749"/>
        <end position="777"/>
    </location>
</feature>
<evidence type="ECO:0000313" key="2">
    <source>
        <dbReference type="EMBL" id="GJU03907.1"/>
    </source>
</evidence>
<evidence type="ECO:0000313" key="3">
    <source>
        <dbReference type="Proteomes" id="UP001151760"/>
    </source>
</evidence>
<dbReference type="EMBL" id="BQNB010021198">
    <property type="protein sequence ID" value="GJU03907.1"/>
    <property type="molecule type" value="Genomic_DNA"/>
</dbReference>
<feature type="compositionally biased region" description="Low complexity" evidence="1">
    <location>
        <begin position="866"/>
        <end position="878"/>
    </location>
</feature>
<feature type="compositionally biased region" description="Basic and acidic residues" evidence="1">
    <location>
        <begin position="680"/>
        <end position="690"/>
    </location>
</feature>
<accession>A0ABQ5IUJ8</accession>
<feature type="region of interest" description="Disordered" evidence="1">
    <location>
        <begin position="493"/>
        <end position="536"/>
    </location>
</feature>
<comment type="caution">
    <text evidence="2">The sequence shown here is derived from an EMBL/GenBank/DDBJ whole genome shotgun (WGS) entry which is preliminary data.</text>
</comment>
<feature type="compositionally biased region" description="Basic and acidic residues" evidence="1">
    <location>
        <begin position="882"/>
        <end position="904"/>
    </location>
</feature>
<gene>
    <name evidence="2" type="ORF">Tco_1114245</name>
</gene>
<feature type="region of interest" description="Disordered" evidence="1">
    <location>
        <begin position="855"/>
        <end position="917"/>
    </location>
</feature>
<feature type="compositionally biased region" description="Polar residues" evidence="1">
    <location>
        <begin position="563"/>
        <end position="602"/>
    </location>
</feature>
<feature type="compositionally biased region" description="Acidic residues" evidence="1">
    <location>
        <begin position="603"/>
        <end position="629"/>
    </location>
</feature>
<reference evidence="2" key="1">
    <citation type="journal article" date="2022" name="Int. J. Mol. Sci.">
        <title>Draft Genome of Tanacetum Coccineum: Genomic Comparison of Closely Related Tanacetum-Family Plants.</title>
        <authorList>
            <person name="Yamashiro T."/>
            <person name="Shiraishi A."/>
            <person name="Nakayama K."/>
            <person name="Satake H."/>
        </authorList>
    </citation>
    <scope>NUCLEOTIDE SEQUENCE</scope>
</reference>
<reference evidence="2" key="2">
    <citation type="submission" date="2022-01" db="EMBL/GenBank/DDBJ databases">
        <authorList>
            <person name="Yamashiro T."/>
            <person name="Shiraishi A."/>
            <person name="Satake H."/>
            <person name="Nakayama K."/>
        </authorList>
    </citation>
    <scope>NUCLEOTIDE SEQUENCE</scope>
</reference>
<name>A0ABQ5IUJ8_9ASTR</name>
<feature type="compositionally biased region" description="Basic and acidic residues" evidence="1">
    <location>
        <begin position="640"/>
        <end position="649"/>
    </location>
</feature>
<feature type="compositionally biased region" description="Acidic residues" evidence="1">
    <location>
        <begin position="669"/>
        <end position="679"/>
    </location>
</feature>